<proteinExistence type="predicted"/>
<dbReference type="AlphaFoldDB" id="A0A814KST3"/>
<organism evidence="2 6">
    <name type="scientific">Rotaria magnacalcarata</name>
    <dbReference type="NCBI Taxonomy" id="392030"/>
    <lineage>
        <taxon>Eukaryota</taxon>
        <taxon>Metazoa</taxon>
        <taxon>Spiralia</taxon>
        <taxon>Gnathifera</taxon>
        <taxon>Rotifera</taxon>
        <taxon>Eurotatoria</taxon>
        <taxon>Bdelloidea</taxon>
        <taxon>Philodinida</taxon>
        <taxon>Philodinidae</taxon>
        <taxon>Rotaria</taxon>
    </lineage>
</organism>
<dbReference type="GO" id="GO:0016779">
    <property type="term" value="F:nucleotidyltransferase activity"/>
    <property type="evidence" value="ECO:0007669"/>
    <property type="project" value="InterPro"/>
</dbReference>
<dbReference type="EMBL" id="CAJOBJ010000168">
    <property type="protein sequence ID" value="CAF3801116.1"/>
    <property type="molecule type" value="Genomic_DNA"/>
</dbReference>
<comment type="caution">
    <text evidence="2">The sequence shown here is derived from an EMBL/GenBank/DDBJ whole genome shotgun (WGS) entry which is preliminary data.</text>
</comment>
<name>A0A814KST3_9BILA</name>
<evidence type="ECO:0000259" key="1">
    <source>
        <dbReference type="Pfam" id="PF01909"/>
    </source>
</evidence>
<dbReference type="EMBL" id="CAJOBH010000146">
    <property type="protein sequence ID" value="CAF3764772.1"/>
    <property type="molecule type" value="Genomic_DNA"/>
</dbReference>
<dbReference type="Proteomes" id="UP000681967">
    <property type="component" value="Unassembled WGS sequence"/>
</dbReference>
<dbReference type="Gene3D" id="3.30.460.10">
    <property type="entry name" value="Beta Polymerase, domain 2"/>
    <property type="match status" value="1"/>
</dbReference>
<dbReference type="InterPro" id="IPR002934">
    <property type="entry name" value="Polymerase_NTP_transf_dom"/>
</dbReference>
<evidence type="ECO:0000313" key="6">
    <source>
        <dbReference type="Proteomes" id="UP000663855"/>
    </source>
</evidence>
<evidence type="ECO:0000313" key="4">
    <source>
        <dbReference type="EMBL" id="CAF3764772.1"/>
    </source>
</evidence>
<dbReference type="EMBL" id="CAJNOV010001246">
    <property type="protein sequence ID" value="CAF1055122.1"/>
    <property type="molecule type" value="Genomic_DNA"/>
</dbReference>
<dbReference type="SUPFAM" id="SSF81301">
    <property type="entry name" value="Nucleotidyltransferase"/>
    <property type="match status" value="1"/>
</dbReference>
<evidence type="ECO:0000313" key="2">
    <source>
        <dbReference type="EMBL" id="CAF1055122.1"/>
    </source>
</evidence>
<evidence type="ECO:0000313" key="3">
    <source>
        <dbReference type="EMBL" id="CAF1633797.1"/>
    </source>
</evidence>
<dbReference type="OrthoDB" id="19320at2759"/>
<dbReference type="Proteomes" id="UP000663855">
    <property type="component" value="Unassembled WGS sequence"/>
</dbReference>
<reference evidence="2" key="1">
    <citation type="submission" date="2021-02" db="EMBL/GenBank/DDBJ databases">
        <authorList>
            <person name="Nowell W R."/>
        </authorList>
    </citation>
    <scope>NUCLEOTIDE SEQUENCE</scope>
</reference>
<dbReference type="Pfam" id="PF01909">
    <property type="entry name" value="NTP_transf_2"/>
    <property type="match status" value="1"/>
</dbReference>
<gene>
    <name evidence="4" type="ORF">BYL167_LOCUS1065</name>
    <name evidence="2" type="ORF">CJN711_LOCUS4946</name>
    <name evidence="5" type="ORF">GIL414_LOCUS1094</name>
    <name evidence="3" type="ORF">KQP761_LOCUS26683</name>
</gene>
<dbReference type="Proteomes" id="UP000681720">
    <property type="component" value="Unassembled WGS sequence"/>
</dbReference>
<protein>
    <recommendedName>
        <fullName evidence="1">Polymerase nucleotidyl transferase domain-containing protein</fullName>
    </recommendedName>
</protein>
<dbReference type="InterPro" id="IPR043519">
    <property type="entry name" value="NT_sf"/>
</dbReference>
<dbReference type="EMBL" id="CAJNOW010014611">
    <property type="protein sequence ID" value="CAF1633797.1"/>
    <property type="molecule type" value="Genomic_DNA"/>
</dbReference>
<dbReference type="Proteomes" id="UP000663834">
    <property type="component" value="Unassembled WGS sequence"/>
</dbReference>
<sequence length="458" mass="54470">MDRSDIPLILNHLNLSEDCVANIYHHGSWVYGTNRPDSDHDIFIITRSCFQNSLQFWNDFDYFHEHEVHKLLNKYDICIYSVENFEILLGNSYFMAVQCVFLPDEYKIKEDIDFRQIYLEKYYDRVGLKRAAFYEMYRDIKLYNPNTDLNNPSHDAILSQQRQSRRNFVLKNLFHGIRYLDFAEQLIQTKSIHDYKRVSYMFAQMREILGDPGDQLSMKRVYEFACRKSDEFKSRLDAVIPTSNIKGTFESYITFDCAHNTEHIIEKLKQTCENTNYTLLLGQSDTNQEEDKVQQLMATSFHCGEYPSIILQIEDEVHKYFQDFNIIRIKIRSSTSNEGLPETDMDKKLFWSKMKNYFEFNYYVSLEKDLKGERLKKFINQCGSNHKLNWQLSRNLIKQINEANLRYIIIVQLFNAGRRHALEINDAIVEYSTKHNFQSQEITLGFVIYDSLIKINQN</sequence>
<evidence type="ECO:0000313" key="5">
    <source>
        <dbReference type="EMBL" id="CAF3801116.1"/>
    </source>
</evidence>
<feature type="domain" description="Polymerase nucleotidyl transferase" evidence="1">
    <location>
        <begin position="17"/>
        <end position="75"/>
    </location>
</feature>
<accession>A0A814KST3</accession>